<feature type="compositionally biased region" description="Low complexity" evidence="2">
    <location>
        <begin position="28"/>
        <end position="43"/>
    </location>
</feature>
<evidence type="ECO:0000256" key="2">
    <source>
        <dbReference type="SAM" id="MobiDB-lite"/>
    </source>
</evidence>
<evidence type="ECO:0000256" key="1">
    <source>
        <dbReference type="SAM" id="Coils"/>
    </source>
</evidence>
<dbReference type="RefSeq" id="WP_327095036.1">
    <property type="nucleotide sequence ID" value="NZ_CP109149.1"/>
</dbReference>
<dbReference type="Proteomes" id="UP001432062">
    <property type="component" value="Chromosome"/>
</dbReference>
<keyword evidence="5" id="KW-1185">Reference proteome</keyword>
<keyword evidence="3" id="KW-0812">Transmembrane</keyword>
<keyword evidence="1" id="KW-0175">Coiled coil</keyword>
<dbReference type="EMBL" id="CP109441">
    <property type="protein sequence ID" value="WUV50344.1"/>
    <property type="molecule type" value="Genomic_DNA"/>
</dbReference>
<evidence type="ECO:0000256" key="3">
    <source>
        <dbReference type="SAM" id="Phobius"/>
    </source>
</evidence>
<proteinExistence type="predicted"/>
<sequence length="578" mass="60814">MPDSEQPDSAGTEPSASGAPERDETATAPRRSASRPAAQVSPPSGSPTSADESAGPAEGPGTAPGRSAGASRGAPHGAPEPEKGSLAPEVEAVIARWNPQGTALLRAVRGTGVASAVSLIGPDDANTSLLRTELARFEPRIPLSDPVPDASAAVETTSPSGNAPSAVALMLLDAGSALGADTLHMVRRLRADGTRILLAMNGIHAYQDWRAVQAHNLELLAAQGIDDLEIVPVSARLAVAGRAAGDAGLLDRSGLGALHAELAAATAGAESDDRVAAVTTRVLTDTRRRVAEQVVVLRSGAEPIQWREERAVLLAGRDGGRATAMSTLRSQLHLARVDLMTDAGARVRALHAAARGELDRLRRAEFGGYPERLQQAVNELTNAVDGTIDQRLSELTDRVGAAPEHDRDMPPRWRDPAPRVGPDPEPRHRGVEDHLMIALGASAGVGIGRLLVAPFSLVQALNFAVLPVTLLLGAGAAAWVVRARGQVADRAHLRQWVSDALVNVKAQLEQRVATALVESETALSDRVMRASTERIVEIDRQVAELEAKLRRAAAEQPGQLAACERDIAILDRYRTSFD</sequence>
<organism evidence="4 5">
    <name type="scientific">Nocardia vinacea</name>
    <dbReference type="NCBI Taxonomy" id="96468"/>
    <lineage>
        <taxon>Bacteria</taxon>
        <taxon>Bacillati</taxon>
        <taxon>Actinomycetota</taxon>
        <taxon>Actinomycetes</taxon>
        <taxon>Mycobacteriales</taxon>
        <taxon>Nocardiaceae</taxon>
        <taxon>Nocardia</taxon>
    </lineage>
</organism>
<feature type="region of interest" description="Disordered" evidence="2">
    <location>
        <begin position="398"/>
        <end position="428"/>
    </location>
</feature>
<evidence type="ECO:0008006" key="6">
    <source>
        <dbReference type="Google" id="ProtNLM"/>
    </source>
</evidence>
<evidence type="ECO:0000313" key="5">
    <source>
        <dbReference type="Proteomes" id="UP001432062"/>
    </source>
</evidence>
<feature type="transmembrane region" description="Helical" evidence="3">
    <location>
        <begin position="463"/>
        <end position="481"/>
    </location>
</feature>
<gene>
    <name evidence="4" type="ORF">OG563_20375</name>
</gene>
<evidence type="ECO:0000313" key="4">
    <source>
        <dbReference type="EMBL" id="WUV50344.1"/>
    </source>
</evidence>
<name>A0ABZ1Z8Q1_9NOCA</name>
<feature type="region of interest" description="Disordered" evidence="2">
    <location>
        <begin position="1"/>
        <end position="86"/>
    </location>
</feature>
<keyword evidence="3" id="KW-0472">Membrane</keyword>
<feature type="coiled-coil region" evidence="1">
    <location>
        <begin position="528"/>
        <end position="555"/>
    </location>
</feature>
<reference evidence="4" key="1">
    <citation type="submission" date="2022-10" db="EMBL/GenBank/DDBJ databases">
        <title>The complete genomes of actinobacterial strains from the NBC collection.</title>
        <authorList>
            <person name="Joergensen T.S."/>
            <person name="Alvarez Arevalo M."/>
            <person name="Sterndorff E.B."/>
            <person name="Faurdal D."/>
            <person name="Vuksanovic O."/>
            <person name="Mourched A.-S."/>
            <person name="Charusanti P."/>
            <person name="Shaw S."/>
            <person name="Blin K."/>
            <person name="Weber T."/>
        </authorList>
    </citation>
    <scope>NUCLEOTIDE SEQUENCE</scope>
    <source>
        <strain evidence="4">NBC_01482</strain>
    </source>
</reference>
<accession>A0ABZ1Z8Q1</accession>
<feature type="compositionally biased region" description="Low complexity" evidence="2">
    <location>
        <begin position="54"/>
        <end position="77"/>
    </location>
</feature>
<protein>
    <recommendedName>
        <fullName evidence="6">Dynamin family protein</fullName>
    </recommendedName>
</protein>
<keyword evidence="3" id="KW-1133">Transmembrane helix</keyword>